<dbReference type="InterPro" id="IPR051855">
    <property type="entry name" value="eIF2B_beta_subunit"/>
</dbReference>
<reference evidence="12" key="3">
    <citation type="submission" date="2014-05" db="EMBL/GenBank/DDBJ databases">
        <authorList>
            <person name="Aslett M.A."/>
            <person name="De Silva N."/>
        </authorList>
    </citation>
    <scope>NUCLEOTIDE SEQUENCE</scope>
    <source>
        <strain evidence="12">17X</strain>
    </source>
</reference>
<keyword evidence="3" id="KW-0963">Cytoplasm</keyword>
<evidence type="ECO:0000256" key="10">
    <source>
        <dbReference type="SAM" id="MobiDB-lite"/>
    </source>
</evidence>
<protein>
    <recommendedName>
        <fullName evidence="6">Translation initiation factor eIF2B subunit beta</fullName>
    </recommendedName>
    <alternativeName>
        <fullName evidence="7">eIF2B GDP-GTP exchange factor subunit beta</fullName>
    </alternativeName>
</protein>
<dbReference type="OMA" id="SHSCAVA"/>
<reference evidence="13 14" key="1">
    <citation type="journal article" date="2014" name="BMC Biol.">
        <title>A comprehensive evaluation of rodent malaria parasite genomes and gene expression.</title>
        <authorList>
            <person name="Otto T.D."/>
            <person name="Bohme U."/>
            <person name="Jackson A.P."/>
            <person name="Hunt M."/>
            <person name="Franke-Fayard B."/>
            <person name="Hoeijmakers W.A."/>
            <person name="Religa A.A."/>
            <person name="Robertson L."/>
            <person name="Sanders M."/>
            <person name="Ogun S.A."/>
            <person name="Cunningham D."/>
            <person name="Erhart A."/>
            <person name="Billker O."/>
            <person name="Khan S.M."/>
            <person name="Stunnenberg H.G."/>
            <person name="Langhorne J."/>
            <person name="Holder A.A."/>
            <person name="Waters A.P."/>
            <person name="Newbold C.I."/>
            <person name="Pain A."/>
            <person name="Berriman M."/>
            <person name="Janse C.J."/>
        </authorList>
    </citation>
    <scope>NUCLEOTIDE SEQUENCE [LARGE SCALE GENOMIC DNA]</scope>
    <source>
        <strain evidence="12 13">17X</strain>
        <strain evidence="11 14">YM</strain>
    </source>
</reference>
<evidence type="ECO:0000256" key="6">
    <source>
        <dbReference type="ARBA" id="ARBA00044122"/>
    </source>
</evidence>
<dbReference type="VEuPathDB" id="PlasmoDB:Py17XNL_001401482"/>
<proteinExistence type="inferred from homology"/>
<comment type="subcellular location">
    <subcellularLocation>
        <location evidence="1">Cytoplasm</location>
        <location evidence="1">Cytosol</location>
    </subcellularLocation>
</comment>
<dbReference type="VEuPathDB" id="PlasmoDB:PY03599"/>
<dbReference type="GO" id="GO:0005829">
    <property type="term" value="C:cytosol"/>
    <property type="evidence" value="ECO:0007669"/>
    <property type="project" value="UniProtKB-SubCell"/>
</dbReference>
<reference evidence="12" key="4">
    <citation type="submission" date="2019-05" db="EMBL/GenBank/DDBJ databases">
        <authorList>
            <consortium name="Pathogen Informatics"/>
        </authorList>
    </citation>
    <scope>NUCLEOTIDE SEQUENCE</scope>
    <source>
        <strain evidence="12">17X</strain>
    </source>
</reference>
<dbReference type="InterPro" id="IPR042529">
    <property type="entry name" value="IF_2B-like_C"/>
</dbReference>
<dbReference type="InterPro" id="IPR037171">
    <property type="entry name" value="NagB/RpiA_transferase-like"/>
</dbReference>
<evidence type="ECO:0000256" key="3">
    <source>
        <dbReference type="ARBA" id="ARBA00022490"/>
    </source>
</evidence>
<evidence type="ECO:0000313" key="13">
    <source>
        <dbReference type="Proteomes" id="UP000072874"/>
    </source>
</evidence>
<accession>A0A078KGN9</accession>
<dbReference type="InterPro" id="IPR000649">
    <property type="entry name" value="IF-2B-related"/>
</dbReference>
<evidence type="ECO:0000313" key="14">
    <source>
        <dbReference type="Proteomes" id="UP000072904"/>
    </source>
</evidence>
<evidence type="ECO:0000256" key="8">
    <source>
        <dbReference type="ARBA" id="ARBA00046432"/>
    </source>
</evidence>
<dbReference type="GO" id="GO:0005851">
    <property type="term" value="C:eukaryotic translation initiation factor 2B complex"/>
    <property type="evidence" value="ECO:0007669"/>
    <property type="project" value="TreeGrafter"/>
</dbReference>
<feature type="compositionally biased region" description="Polar residues" evidence="10">
    <location>
        <begin position="1"/>
        <end position="14"/>
    </location>
</feature>
<dbReference type="GO" id="GO:0005085">
    <property type="term" value="F:guanyl-nucleotide exchange factor activity"/>
    <property type="evidence" value="ECO:0007669"/>
    <property type="project" value="TreeGrafter"/>
</dbReference>
<dbReference type="GO" id="GO:0003743">
    <property type="term" value="F:translation initiation factor activity"/>
    <property type="evidence" value="ECO:0007669"/>
    <property type="project" value="UniProtKB-KW"/>
</dbReference>
<name>A0A078KGN9_PLAYE</name>
<dbReference type="PANTHER" id="PTHR45859:SF1">
    <property type="entry name" value="TRANSLATION INITIATION FACTOR EIF-2B SUBUNIT BETA"/>
    <property type="match status" value="1"/>
</dbReference>
<evidence type="ECO:0000256" key="9">
    <source>
        <dbReference type="RuleBase" id="RU003814"/>
    </source>
</evidence>
<dbReference type="Proteomes" id="UP000072874">
    <property type="component" value="Chromosome 14"/>
</dbReference>
<evidence type="ECO:0000256" key="2">
    <source>
        <dbReference type="ARBA" id="ARBA00007251"/>
    </source>
</evidence>
<organism evidence="11 14">
    <name type="scientific">Plasmodium yoelii</name>
    <dbReference type="NCBI Taxonomy" id="5861"/>
    <lineage>
        <taxon>Eukaryota</taxon>
        <taxon>Sar</taxon>
        <taxon>Alveolata</taxon>
        <taxon>Apicomplexa</taxon>
        <taxon>Aconoidasida</taxon>
        <taxon>Haemosporida</taxon>
        <taxon>Plasmodiidae</taxon>
        <taxon>Plasmodium</taxon>
        <taxon>Plasmodium (Vinckeia)</taxon>
    </lineage>
</organism>
<dbReference type="VEuPathDB" id="PlasmoDB:PY17X_1466100"/>
<keyword evidence="5" id="KW-0648">Protein biosynthesis</keyword>
<comment type="similarity">
    <text evidence="2 9">Belongs to the eIF-2B alpha/beta/delta subunits family.</text>
</comment>
<evidence type="ECO:0000256" key="7">
    <source>
        <dbReference type="ARBA" id="ARBA00044228"/>
    </source>
</evidence>
<dbReference type="EMBL" id="LK934642">
    <property type="protein sequence ID" value="CDU21004.1"/>
    <property type="molecule type" value="Genomic_DNA"/>
</dbReference>
<dbReference type="PANTHER" id="PTHR45859">
    <property type="entry name" value="TRANSLATION INITIATION FACTOR EIF-2B SUBUNIT BETA"/>
    <property type="match status" value="1"/>
</dbReference>
<dbReference type="Gene3D" id="3.40.50.10470">
    <property type="entry name" value="Translation initiation factor eif-2b, domain 2"/>
    <property type="match status" value="1"/>
</dbReference>
<gene>
    <name evidence="12" type="ORF">PY17X_1466100</name>
    <name evidence="11" type="ORF">PYYM_1467500</name>
</gene>
<evidence type="ECO:0000256" key="5">
    <source>
        <dbReference type="ARBA" id="ARBA00022917"/>
    </source>
</evidence>
<dbReference type="EMBL" id="LM993668">
    <property type="protein sequence ID" value="VTZ81970.1"/>
    <property type="molecule type" value="Genomic_DNA"/>
</dbReference>
<dbReference type="SUPFAM" id="SSF100950">
    <property type="entry name" value="NagB/RpiA/CoA transferase-like"/>
    <property type="match status" value="1"/>
</dbReference>
<dbReference type="KEGG" id="pyo:PY17X_1466100"/>
<reference evidence="11" key="2">
    <citation type="submission" date="2014-05" db="EMBL/GenBank/DDBJ databases">
        <authorList>
            <person name="Aslett A.Martin."/>
            <person name="De Silva Nishadi"/>
        </authorList>
    </citation>
    <scope>NUCLEOTIDE SEQUENCE</scope>
    <source>
        <strain evidence="11">YM</strain>
    </source>
</reference>
<evidence type="ECO:0000313" key="11">
    <source>
        <dbReference type="EMBL" id="CDU21004.1"/>
    </source>
</evidence>
<sequence length="530" mass="61526">MINQDSEIKNNSNYKNDDKQKNKMKETHANNNIINKNENKFYTPNNNIQNLSEHNDNILNNITNEKKYINTNLENNKSTNKTQLNNNHNKCYKDEYVEKNQKTHTNKYDSKNITLHSQNICNPNFKENEIIKFEKKKKKSEKLKKNRQKEIISAYWLKGIADILNEGFKNGFIKGSNIIGKKIADVLKKVVEIYHWESVYELIEIIKYLGKEIIKNNKMIFIIPNIIRRVLTIIRTEHFKQLYLYNNNYIDIINKNNNMIIDELTNKTVNNKFLYERELLNFEKSLSSYFENSSKKNTYKIPATNTLKHSIIEGITELIAEIDLSWGETEQRTSYDLFMENDVILTMGYSFGVEKFLKNINKKKEGISIIVVGGDINRNGFKMAKLLSEDGVDTTYIPDSAIYAVIPKVTKVVIGSVAVSSSGGAITKIGGYNIACSAFFYSKPVIVVLPLFKLLYDPLYDPLKQNELQPGPPMIYDNTENLYIRISKYDYIPQKFINLYITEIGPIDSFQLYNIAKKKYHPDDIDLSFD</sequence>
<dbReference type="Pfam" id="PF01008">
    <property type="entry name" value="IF-2B"/>
    <property type="match status" value="1"/>
</dbReference>
<comment type="subunit">
    <text evidence="8">Component of the translation initiation factor 2B (eIF2B) complex which is a heterodecamer of two sets of five different subunits: alpha, beta, gamma, delta and epsilon. Subunits alpha, beta and delta comprise a regulatory subcomplex and subunits epsilon and gamma comprise a catalytic subcomplex. Within the complex, the hexameric regulatory complex resides at the center, with the two heterodimeric catalytic subcomplexes bound on opposite sides.</text>
</comment>
<evidence type="ECO:0000256" key="4">
    <source>
        <dbReference type="ARBA" id="ARBA00022540"/>
    </source>
</evidence>
<evidence type="ECO:0000313" key="12">
    <source>
        <dbReference type="EMBL" id="VTZ81970.1"/>
    </source>
</evidence>
<keyword evidence="4 11" id="KW-0396">Initiation factor</keyword>
<feature type="region of interest" description="Disordered" evidence="10">
    <location>
        <begin position="1"/>
        <end position="22"/>
    </location>
</feature>
<evidence type="ECO:0000256" key="1">
    <source>
        <dbReference type="ARBA" id="ARBA00004514"/>
    </source>
</evidence>
<dbReference type="VEuPathDB" id="PlasmoDB:PYYM_1467500"/>
<dbReference type="AlphaFoldDB" id="A0A078KGN9"/>
<dbReference type="GeneID" id="3789114"/>
<dbReference type="RefSeq" id="XP_723780.1">
    <property type="nucleotide sequence ID" value="XM_718687.1"/>
</dbReference>
<dbReference type="Proteomes" id="UP000072904">
    <property type="component" value="Chromosome 14"/>
</dbReference>
<dbReference type="OrthoDB" id="269919at2759"/>